<sequence>MKAIVAVTIIILLFRQSANVSALKNIKGELSWLATTPDVGTLTNTIENYKNEVEAQVLHLKQNDKLTNEVDYQLNELIDVMRLVGDTQEQQKRELYNLSTSLEVTKDALLKMLSEYENRIDQLEYIIMDTKKYDPYKESFNYPISKYWLQVDFLKIKSLWKYQKRKRFTSIIQPIEMTNIKYPSSILLLRHHIVVEGFINVEVFQKASSLQPEINQSASGIVFDFIDAHNFRFVQLSFLNNQAILSVEEVSTSLHSKILSKGVEADGKDFNTLTCEFVARKMNVFLNYKKVMEVDFADRGIRSKGRGSFTIHGDRRSGNGANRFVGLFTKSGTAEFRNFLTGTLQFEHLLNHALVIPDKKDISTVAVTNSYRFSNRESKDDLSVYSIPYSSKDYDDNKEEDIIYDVYPTPESNSRYDDVNISGHAKGIIIPGGSPKEVMHNSCEEYRSKNFSLSEWISDNREASNNWKLISQFGIKRIIFRNNYKYALINSALIYKKNLCNSINISSYIKVENDTEAGLLFRYDNRDNMYTLTISSTNREVTLKRKKNNIESVIKTEYVKSINSFQRHHLLIRDTGEWGNLTVSLDGVKLFSLRGENYFNSGRAGFYVEHGHAAFDTFIVEQLNGDMERNHSTFE</sequence>
<evidence type="ECO:0000313" key="4">
    <source>
        <dbReference type="Proteomes" id="UP000182128"/>
    </source>
</evidence>
<dbReference type="Gene3D" id="2.60.120.560">
    <property type="entry name" value="Exo-inulinase, domain 1"/>
    <property type="match status" value="1"/>
</dbReference>
<proteinExistence type="predicted"/>
<gene>
    <name evidence="2" type="ORF">PKNA1_C2_1417400</name>
    <name evidence="3" type="ORF">PKNA1_H1_1417400</name>
</gene>
<reference evidence="3" key="3">
    <citation type="submission" date="2016-05" db="EMBL/GenBank/DDBJ databases">
        <authorList>
            <person name="Lavstsen T."/>
            <person name="Jespersen J.S."/>
        </authorList>
    </citation>
    <scope>NUCLEOTIDE SEQUENCE [LARGE SCALE GENOMIC DNA]</scope>
</reference>
<protein>
    <submittedName>
        <fullName evidence="3">Uncharacterized protein</fullName>
    </submittedName>
</protein>
<dbReference type="Proteomes" id="UP000182142">
    <property type="component" value="Unassembled WGS sequence"/>
</dbReference>
<dbReference type="AlphaFoldDB" id="A0A1A7VI88"/>
<evidence type="ECO:0000313" key="5">
    <source>
        <dbReference type="Proteomes" id="UP000182142"/>
    </source>
</evidence>
<dbReference type="OrthoDB" id="329083at2759"/>
<evidence type="ECO:0000313" key="2">
    <source>
        <dbReference type="EMBL" id="SBO21104.1"/>
    </source>
</evidence>
<evidence type="ECO:0000256" key="1">
    <source>
        <dbReference type="SAM" id="SignalP"/>
    </source>
</evidence>
<dbReference type="Proteomes" id="UP000182128">
    <property type="component" value="Unassembled WGS sequence"/>
</dbReference>
<organism evidence="3 5">
    <name type="scientific">Plasmodium knowlesi (strain H)</name>
    <dbReference type="NCBI Taxonomy" id="5851"/>
    <lineage>
        <taxon>Eukaryota</taxon>
        <taxon>Sar</taxon>
        <taxon>Alveolata</taxon>
        <taxon>Apicomplexa</taxon>
        <taxon>Aconoidasida</taxon>
        <taxon>Haemosporida</taxon>
        <taxon>Plasmodiidae</taxon>
        <taxon>Plasmodium</taxon>
        <taxon>Plasmodium (Plasmodium)</taxon>
    </lineage>
</organism>
<keyword evidence="1" id="KW-0732">Signal</keyword>
<feature type="chain" id="PRO_5044057975" evidence="1">
    <location>
        <begin position="23"/>
        <end position="635"/>
    </location>
</feature>
<reference evidence="4" key="1">
    <citation type="submission" date="2016-05" db="EMBL/GenBank/DDBJ databases">
        <authorList>
            <person name="Sharaf H."/>
        </authorList>
    </citation>
    <scope>NUCLEOTIDE SEQUENCE [LARGE SCALE GENOMIC DNA]</scope>
    <source>
        <strain evidence="4">H</strain>
    </source>
</reference>
<dbReference type="VEuPathDB" id="PlasmoDB:PKNH_1417400"/>
<feature type="signal peptide" evidence="1">
    <location>
        <begin position="1"/>
        <end position="22"/>
    </location>
</feature>
<accession>A0A1A7VI88</accession>
<name>A0A1A7VI88_PLAKH</name>
<reference evidence="5" key="2">
    <citation type="submission" date="2016-05" db="EMBL/GenBank/DDBJ databases">
        <authorList>
            <person name="Sharaf Hazem."/>
        </authorList>
    </citation>
    <scope>NUCLEOTIDE SEQUENCE [LARGE SCALE GENOMIC DNA]</scope>
    <source>
        <strain evidence="5">H</strain>
    </source>
</reference>
<dbReference type="EMBL" id="CWHQ02000003">
    <property type="protein sequence ID" value="SBO21104.1"/>
    <property type="molecule type" value="Genomic_DNA"/>
</dbReference>
<evidence type="ECO:0000313" key="3">
    <source>
        <dbReference type="EMBL" id="SBO21579.1"/>
    </source>
</evidence>
<dbReference type="EMBL" id="CWHR02000002">
    <property type="protein sequence ID" value="SBO21579.1"/>
    <property type="molecule type" value="Genomic_DNA"/>
</dbReference>